<keyword evidence="6" id="KW-1185">Reference proteome</keyword>
<sequence>MIEPVVTWETEASLVEHGKTAALQILEGPDRPTAIVAHSDLLAGGAMLAAAELGLAVPDDVSIAGFDGLDLPWLAPATLTSVRQPLAEKGSRIGEAVIGLLAGEAPSVVELDVELSIGTTTGPPTS</sequence>
<dbReference type="Pfam" id="PF13377">
    <property type="entry name" value="Peripla_BP_3"/>
    <property type="match status" value="1"/>
</dbReference>
<proteinExistence type="predicted"/>
<evidence type="ECO:0000256" key="3">
    <source>
        <dbReference type="ARBA" id="ARBA00023163"/>
    </source>
</evidence>
<reference evidence="6" key="1">
    <citation type="journal article" date="2019" name="Int. J. Syst. Evol. Microbiol.">
        <title>The Global Catalogue of Microorganisms (GCM) 10K type strain sequencing project: providing services to taxonomists for standard genome sequencing and annotation.</title>
        <authorList>
            <consortium name="The Broad Institute Genomics Platform"/>
            <consortium name="The Broad Institute Genome Sequencing Center for Infectious Disease"/>
            <person name="Wu L."/>
            <person name="Ma J."/>
        </authorList>
    </citation>
    <scope>NUCLEOTIDE SEQUENCE [LARGE SCALE GENOMIC DNA]</scope>
    <source>
        <strain evidence="6">NBRC 108565</strain>
    </source>
</reference>
<dbReference type="EMBL" id="AP027729">
    <property type="protein sequence ID" value="BDZ41234.1"/>
    <property type="molecule type" value="Genomic_DNA"/>
</dbReference>
<dbReference type="Proteomes" id="UP001321475">
    <property type="component" value="Chromosome"/>
</dbReference>
<dbReference type="InterPro" id="IPR028082">
    <property type="entry name" value="Peripla_BP_I"/>
</dbReference>
<name>A0ABM8FZI4_9CELL</name>
<keyword evidence="2" id="KW-0238">DNA-binding</keyword>
<evidence type="ECO:0000313" key="6">
    <source>
        <dbReference type="Proteomes" id="UP001321475"/>
    </source>
</evidence>
<dbReference type="Gene3D" id="3.40.50.2300">
    <property type="match status" value="1"/>
</dbReference>
<organism evidence="5 6">
    <name type="scientific">Paraoerskovia sediminicola</name>
    <dbReference type="NCBI Taxonomy" id="1138587"/>
    <lineage>
        <taxon>Bacteria</taxon>
        <taxon>Bacillati</taxon>
        <taxon>Actinomycetota</taxon>
        <taxon>Actinomycetes</taxon>
        <taxon>Micrococcales</taxon>
        <taxon>Cellulomonadaceae</taxon>
        <taxon>Paraoerskovia</taxon>
    </lineage>
</organism>
<evidence type="ECO:0000313" key="5">
    <source>
        <dbReference type="EMBL" id="BDZ41234.1"/>
    </source>
</evidence>
<evidence type="ECO:0000259" key="4">
    <source>
        <dbReference type="Pfam" id="PF13377"/>
    </source>
</evidence>
<evidence type="ECO:0000256" key="2">
    <source>
        <dbReference type="ARBA" id="ARBA00023125"/>
    </source>
</evidence>
<dbReference type="SUPFAM" id="SSF53822">
    <property type="entry name" value="Periplasmic binding protein-like I"/>
    <property type="match status" value="1"/>
</dbReference>
<dbReference type="PANTHER" id="PTHR30146:SF138">
    <property type="entry name" value="TRANSCRIPTIONAL REGULATORY PROTEIN"/>
    <property type="match status" value="1"/>
</dbReference>
<protein>
    <recommendedName>
        <fullName evidence="4">Transcriptional regulator LacI/GalR-like sensor domain-containing protein</fullName>
    </recommendedName>
</protein>
<evidence type="ECO:0000256" key="1">
    <source>
        <dbReference type="ARBA" id="ARBA00023015"/>
    </source>
</evidence>
<dbReference type="InterPro" id="IPR046335">
    <property type="entry name" value="LacI/GalR-like_sensor"/>
</dbReference>
<keyword evidence="3" id="KW-0804">Transcription</keyword>
<keyword evidence="1" id="KW-0805">Transcription regulation</keyword>
<gene>
    <name evidence="5" type="ORF">GCM10025865_05330</name>
</gene>
<feature type="domain" description="Transcriptional regulator LacI/GalR-like sensor" evidence="4">
    <location>
        <begin position="22"/>
        <end position="121"/>
    </location>
</feature>
<accession>A0ABM8FZI4</accession>
<dbReference type="PANTHER" id="PTHR30146">
    <property type="entry name" value="LACI-RELATED TRANSCRIPTIONAL REPRESSOR"/>
    <property type="match status" value="1"/>
</dbReference>